<name>A0A6L3VZZ5_9ACTN</name>
<dbReference type="PANTHER" id="PTHR22993:SF9">
    <property type="entry name" value="FORMAMIDOPYRIMIDINE-DNA GLYCOSYLASE"/>
    <property type="match status" value="1"/>
</dbReference>
<dbReference type="GO" id="GO:0008270">
    <property type="term" value="F:zinc ion binding"/>
    <property type="evidence" value="ECO:0007669"/>
    <property type="project" value="InterPro"/>
</dbReference>
<dbReference type="GO" id="GO:0006284">
    <property type="term" value="P:base-excision repair"/>
    <property type="evidence" value="ECO:0007669"/>
    <property type="project" value="InterPro"/>
</dbReference>
<dbReference type="GO" id="GO:0034039">
    <property type="term" value="F:8-oxo-7,8-dihydroguanine DNA N-glycosylase activity"/>
    <property type="evidence" value="ECO:0007669"/>
    <property type="project" value="TreeGrafter"/>
</dbReference>
<dbReference type="SUPFAM" id="SSF81624">
    <property type="entry name" value="N-terminal domain of MutM-like DNA repair proteins"/>
    <property type="match status" value="1"/>
</dbReference>
<dbReference type="SMART" id="SM01232">
    <property type="entry name" value="H2TH"/>
    <property type="match status" value="1"/>
</dbReference>
<evidence type="ECO:0000256" key="2">
    <source>
        <dbReference type="ARBA" id="ARBA00001947"/>
    </source>
</evidence>
<dbReference type="SMART" id="SM00898">
    <property type="entry name" value="Fapy_DNA_glyco"/>
    <property type="match status" value="1"/>
</dbReference>
<dbReference type="InterPro" id="IPR015886">
    <property type="entry name" value="H2TH_FPG"/>
</dbReference>
<dbReference type="RefSeq" id="WP_151539367.1">
    <property type="nucleotide sequence ID" value="NZ_WBMR01000015.1"/>
</dbReference>
<keyword evidence="8" id="KW-0456">Lyase</keyword>
<dbReference type="InterPro" id="IPR012319">
    <property type="entry name" value="FPG_cat"/>
</dbReference>
<evidence type="ECO:0000313" key="13">
    <source>
        <dbReference type="Proteomes" id="UP000483004"/>
    </source>
</evidence>
<dbReference type="PANTHER" id="PTHR22993">
    <property type="entry name" value="FORMAMIDOPYRIMIDINE-DNA GLYCOSYLASE"/>
    <property type="match status" value="1"/>
</dbReference>
<evidence type="ECO:0000256" key="3">
    <source>
        <dbReference type="ARBA" id="ARBA00009409"/>
    </source>
</evidence>
<evidence type="ECO:0000256" key="4">
    <source>
        <dbReference type="ARBA" id="ARBA00022763"/>
    </source>
</evidence>
<dbReference type="InterPro" id="IPR010979">
    <property type="entry name" value="Ribosomal_uS13-like_H2TH"/>
</dbReference>
<keyword evidence="9" id="KW-0511">Multifunctional enzyme</keyword>
<dbReference type="AlphaFoldDB" id="A0A6L3VZZ5"/>
<keyword evidence="10" id="KW-0326">Glycosidase</keyword>
<sequence length="258" mass="29169">MPELPDVEGFRRVLAEHAGDRIRSVEVRDAGVLRGVGAQRLARALRGHRFEEPRRQGKWLIAPAEGPVLILHFGMTGSLSWHPAGEPEHRHDRVVWRLDGGELRFRDMRKLQGVRLARDKRDAERRLADLGPDALDLSRDDLAGLLAKRRGRLKSALTDQSVIAGLGNLLADEICWRARIDPLRQARDLDEDGIKALHKAMRDVLRASIEAERVPPRRTWLTGARDDPDGTCPRCGTRLSRRRASGRMTVWCRHCQPA</sequence>
<dbReference type="Pfam" id="PF01149">
    <property type="entry name" value="Fapy_DNA_glyco"/>
    <property type="match status" value="1"/>
</dbReference>
<evidence type="ECO:0000256" key="10">
    <source>
        <dbReference type="ARBA" id="ARBA00023295"/>
    </source>
</evidence>
<comment type="similarity">
    <text evidence="3">Belongs to the FPG family.</text>
</comment>
<dbReference type="EMBL" id="WBMR01000015">
    <property type="protein sequence ID" value="KAB2386102.1"/>
    <property type="molecule type" value="Genomic_DNA"/>
</dbReference>
<proteinExistence type="inferred from homology"/>
<accession>A0A6L3VZZ5</accession>
<keyword evidence="4" id="KW-0227">DNA damage</keyword>
<comment type="cofactor">
    <cofactor evidence="2">
        <name>Zn(2+)</name>
        <dbReference type="ChEBI" id="CHEBI:29105"/>
    </cofactor>
</comment>
<dbReference type="CDD" id="cd08966">
    <property type="entry name" value="EcFpg-like_N"/>
    <property type="match status" value="1"/>
</dbReference>
<dbReference type="Pfam" id="PF06827">
    <property type="entry name" value="zf-FPG_IleRS"/>
    <property type="match status" value="1"/>
</dbReference>
<reference evidence="12 13" key="1">
    <citation type="submission" date="2019-09" db="EMBL/GenBank/DDBJ databases">
        <title>Actinomadura physcomitrii sp. nov., a novel actinomycete isolated from moss [Physcomitrium sphaericum (Ludw) Fuernr].</title>
        <authorList>
            <person name="Liu C."/>
            <person name="Zhuang X."/>
        </authorList>
    </citation>
    <scope>NUCLEOTIDE SEQUENCE [LARGE SCALE GENOMIC DNA]</scope>
    <source>
        <strain evidence="12 13">CYP1-1B</strain>
    </source>
</reference>
<evidence type="ECO:0000256" key="8">
    <source>
        <dbReference type="ARBA" id="ARBA00023239"/>
    </source>
</evidence>
<dbReference type="SUPFAM" id="SSF46946">
    <property type="entry name" value="S13-like H2TH domain"/>
    <property type="match status" value="1"/>
</dbReference>
<dbReference type="OrthoDB" id="9800855at2"/>
<dbReference type="PROSITE" id="PS01242">
    <property type="entry name" value="ZF_FPG_1"/>
    <property type="match status" value="1"/>
</dbReference>
<keyword evidence="7" id="KW-0234">DNA repair</keyword>
<keyword evidence="6" id="KW-0238">DNA-binding</keyword>
<evidence type="ECO:0000256" key="5">
    <source>
        <dbReference type="ARBA" id="ARBA00022801"/>
    </source>
</evidence>
<evidence type="ECO:0000259" key="11">
    <source>
        <dbReference type="PROSITE" id="PS51068"/>
    </source>
</evidence>
<evidence type="ECO:0000256" key="1">
    <source>
        <dbReference type="ARBA" id="ARBA00001668"/>
    </source>
</evidence>
<feature type="domain" description="Formamidopyrimidine-DNA glycosylase catalytic" evidence="11">
    <location>
        <begin position="2"/>
        <end position="112"/>
    </location>
</feature>
<dbReference type="GO" id="GO:0016829">
    <property type="term" value="F:lyase activity"/>
    <property type="evidence" value="ECO:0007669"/>
    <property type="project" value="UniProtKB-KW"/>
</dbReference>
<dbReference type="GO" id="GO:0003684">
    <property type="term" value="F:damaged DNA binding"/>
    <property type="evidence" value="ECO:0007669"/>
    <property type="project" value="InterPro"/>
</dbReference>
<evidence type="ECO:0000256" key="9">
    <source>
        <dbReference type="ARBA" id="ARBA00023268"/>
    </source>
</evidence>
<protein>
    <submittedName>
        <fullName evidence="12">Fpg/Nei family DNA glycosylase</fullName>
    </submittedName>
</protein>
<keyword evidence="13" id="KW-1185">Reference proteome</keyword>
<dbReference type="Gene3D" id="3.20.190.10">
    <property type="entry name" value="MutM-like, N-terminal"/>
    <property type="match status" value="1"/>
</dbReference>
<dbReference type="Proteomes" id="UP000483004">
    <property type="component" value="Unassembled WGS sequence"/>
</dbReference>
<dbReference type="PROSITE" id="PS51068">
    <property type="entry name" value="FPG_CAT"/>
    <property type="match status" value="1"/>
</dbReference>
<gene>
    <name evidence="12" type="ORF">F9B16_08130</name>
</gene>
<organism evidence="12 13">
    <name type="scientific">Actinomadura montaniterrae</name>
    <dbReference type="NCBI Taxonomy" id="1803903"/>
    <lineage>
        <taxon>Bacteria</taxon>
        <taxon>Bacillati</taxon>
        <taxon>Actinomycetota</taxon>
        <taxon>Actinomycetes</taxon>
        <taxon>Streptosporangiales</taxon>
        <taxon>Thermomonosporaceae</taxon>
        <taxon>Actinomadura</taxon>
    </lineage>
</organism>
<evidence type="ECO:0000256" key="7">
    <source>
        <dbReference type="ARBA" id="ARBA00023204"/>
    </source>
</evidence>
<evidence type="ECO:0000256" key="6">
    <source>
        <dbReference type="ARBA" id="ARBA00023125"/>
    </source>
</evidence>
<comment type="catalytic activity">
    <reaction evidence="1">
        <text>Hydrolysis of DNA containing ring-opened 7-methylguanine residues, releasing 2,6-diamino-4-hydroxy-5-(N-methyl)formamidopyrimidine.</text>
        <dbReference type="EC" id="3.2.2.23"/>
    </reaction>
</comment>
<dbReference type="Pfam" id="PF06831">
    <property type="entry name" value="H2TH"/>
    <property type="match status" value="1"/>
</dbReference>
<keyword evidence="5" id="KW-0378">Hydrolase</keyword>
<dbReference type="InterPro" id="IPR015887">
    <property type="entry name" value="DNA_glyclase_Znf_dom_DNA_BS"/>
</dbReference>
<dbReference type="SUPFAM" id="SSF57716">
    <property type="entry name" value="Glucocorticoid receptor-like (DNA-binding domain)"/>
    <property type="match status" value="1"/>
</dbReference>
<evidence type="ECO:0000313" key="12">
    <source>
        <dbReference type="EMBL" id="KAB2386102.1"/>
    </source>
</evidence>
<dbReference type="Gene3D" id="1.10.8.50">
    <property type="match status" value="1"/>
</dbReference>
<dbReference type="InterPro" id="IPR010663">
    <property type="entry name" value="Znf_FPG/IleRS"/>
</dbReference>
<dbReference type="GO" id="GO:0003906">
    <property type="term" value="F:DNA-(apurinic or apyrimidinic site) endonuclease activity"/>
    <property type="evidence" value="ECO:0007669"/>
    <property type="project" value="InterPro"/>
</dbReference>
<dbReference type="InterPro" id="IPR035937">
    <property type="entry name" value="FPG_N"/>
</dbReference>
<comment type="caution">
    <text evidence="12">The sequence shown here is derived from an EMBL/GenBank/DDBJ whole genome shotgun (WGS) entry which is preliminary data.</text>
</comment>